<accession>K1Z4Q1</accession>
<organism evidence="3">
    <name type="scientific">uncultured bacterium</name>
    <name type="common">gcode 4</name>
    <dbReference type="NCBI Taxonomy" id="1234023"/>
    <lineage>
        <taxon>Bacteria</taxon>
        <taxon>environmental samples</taxon>
    </lineage>
</organism>
<feature type="domain" description="Bacterial spore germination immunoglobulin-like" evidence="2">
    <location>
        <begin position="87"/>
        <end position="175"/>
    </location>
</feature>
<feature type="transmembrane region" description="Helical" evidence="1">
    <location>
        <begin position="7"/>
        <end position="27"/>
    </location>
</feature>
<dbReference type="Pfam" id="PF10648">
    <property type="entry name" value="Gmad2"/>
    <property type="match status" value="1"/>
</dbReference>
<keyword evidence="1" id="KW-0472">Membrane</keyword>
<protein>
    <recommendedName>
        <fullName evidence="2">Bacterial spore germination immunoglobulin-like domain-containing protein</fullName>
    </recommendedName>
</protein>
<evidence type="ECO:0000313" key="3">
    <source>
        <dbReference type="EMBL" id="EKD44226.1"/>
    </source>
</evidence>
<comment type="caution">
    <text evidence="3">The sequence shown here is derived from an EMBL/GenBank/DDBJ whole genome shotgun (WGS) entry which is preliminary data.</text>
</comment>
<reference evidence="3" key="1">
    <citation type="journal article" date="2012" name="Science">
        <title>Fermentation, hydrogen, and sulfur metabolism in multiple uncultivated bacterial phyla.</title>
        <authorList>
            <person name="Wrighton K.C."/>
            <person name="Thomas B.C."/>
            <person name="Sharon I."/>
            <person name="Miller C.S."/>
            <person name="Castelle C.J."/>
            <person name="VerBerkmoes N.C."/>
            <person name="Wilkins M.J."/>
            <person name="Hettich R.L."/>
            <person name="Lipton M.S."/>
            <person name="Williams K.H."/>
            <person name="Long P.E."/>
            <person name="Banfield J.F."/>
        </authorList>
    </citation>
    <scope>NUCLEOTIDE SEQUENCE [LARGE SCALE GENOMIC DNA]</scope>
</reference>
<name>K1Z4Q1_9BACT</name>
<evidence type="ECO:0000256" key="1">
    <source>
        <dbReference type="SAM" id="Phobius"/>
    </source>
</evidence>
<keyword evidence="1" id="KW-1133">Transmembrane helix</keyword>
<dbReference type="AlphaFoldDB" id="K1Z4Q1"/>
<dbReference type="InterPro" id="IPR018911">
    <property type="entry name" value="Gmad2_Ig-like_dom"/>
</dbReference>
<sequence>MKTNQTILGLIVIITIATIVFLVFSLFPQNPKKTNEIPWPAKTQISSFEECVSAGNAVMESFPRKCSDGDKVFTEDIGNTLDKSDLIRLDSPRPNEAITSPLTIRGTARGYWFFEASFPISLVDEKGEVLGEALATAQGEWMTEEFVPFEAVLKFDNNQASGSKGTLVLKKDNPSGLPENENAMKVPVLIGDTKSASGTVKKPSYENIMGFINGNITEIINAYSSKKPTNGQWFADGFGFTSPNSVYVDFEDGHYLFRALLNCTSIENKIICTPLAVFEKQKQWWMVIEWTDEQKEYPIIYKWAKDYEWER</sequence>
<keyword evidence="1" id="KW-0812">Transmembrane</keyword>
<dbReference type="EMBL" id="AMFJ01028939">
    <property type="protein sequence ID" value="EKD44226.1"/>
    <property type="molecule type" value="Genomic_DNA"/>
</dbReference>
<evidence type="ECO:0000259" key="2">
    <source>
        <dbReference type="Pfam" id="PF10648"/>
    </source>
</evidence>
<proteinExistence type="predicted"/>
<gene>
    <name evidence="3" type="ORF">ACD_71C00208G0002</name>
</gene>